<reference evidence="1 2" key="1">
    <citation type="journal article" date="2014" name="Nat. Commun.">
        <title>Multiple recent horizontal transfers of a large genomic region in cheese making fungi.</title>
        <authorList>
            <person name="Cheeseman K."/>
            <person name="Ropars J."/>
            <person name="Renault P."/>
            <person name="Dupont J."/>
            <person name="Gouzy J."/>
            <person name="Branca A."/>
            <person name="Abraham A.L."/>
            <person name="Ceppi M."/>
            <person name="Conseiller E."/>
            <person name="Debuchy R."/>
            <person name="Malagnac F."/>
            <person name="Goarin A."/>
            <person name="Silar P."/>
            <person name="Lacoste S."/>
            <person name="Sallet E."/>
            <person name="Bensimon A."/>
            <person name="Giraud T."/>
            <person name="Brygoo Y."/>
        </authorList>
    </citation>
    <scope>NUCLEOTIDE SEQUENCE [LARGE SCALE GENOMIC DNA]</scope>
    <source>
        <strain evidence="2">FM 013</strain>
    </source>
</reference>
<sequence length="95" mass="10786">MPSSFSTWFLKDINPTTIITLNKPSSSRQIRIQRSQKAFMRIYIQVPRKKTETDDTDTRGQQAAAFTSLELTASLTRGMPLLSLEAPPVNLLFRD</sequence>
<dbReference type="STRING" id="1429867.A0A0G4P766"/>
<proteinExistence type="predicted"/>
<dbReference type="EMBL" id="HG793140">
    <property type="protein sequence ID" value="CRL22161.1"/>
    <property type="molecule type" value="Genomic_DNA"/>
</dbReference>
<accession>A0A0G4P766</accession>
<organism evidence="1 2">
    <name type="scientific">Penicillium camemberti (strain FM 013)</name>
    <dbReference type="NCBI Taxonomy" id="1429867"/>
    <lineage>
        <taxon>Eukaryota</taxon>
        <taxon>Fungi</taxon>
        <taxon>Dikarya</taxon>
        <taxon>Ascomycota</taxon>
        <taxon>Pezizomycotina</taxon>
        <taxon>Eurotiomycetes</taxon>
        <taxon>Eurotiomycetidae</taxon>
        <taxon>Eurotiales</taxon>
        <taxon>Aspergillaceae</taxon>
        <taxon>Penicillium</taxon>
    </lineage>
</organism>
<dbReference type="AlphaFoldDB" id="A0A0G4P766"/>
<evidence type="ECO:0000313" key="1">
    <source>
        <dbReference type="EMBL" id="CRL22161.1"/>
    </source>
</evidence>
<evidence type="ECO:0000313" key="2">
    <source>
        <dbReference type="Proteomes" id="UP000053732"/>
    </source>
</evidence>
<protein>
    <submittedName>
        <fullName evidence="1">Str. FM013</fullName>
    </submittedName>
</protein>
<keyword evidence="2" id="KW-1185">Reference proteome</keyword>
<dbReference type="Proteomes" id="UP000053732">
    <property type="component" value="Unassembled WGS sequence"/>
</dbReference>
<name>A0A0G4P766_PENC3</name>
<gene>
    <name evidence="1" type="ORF">PCAMFM013_S007g000142</name>
</gene>